<organism evidence="1 2">
    <name type="scientific">Mesorhabditis spiculigera</name>
    <dbReference type="NCBI Taxonomy" id="96644"/>
    <lineage>
        <taxon>Eukaryota</taxon>
        <taxon>Metazoa</taxon>
        <taxon>Ecdysozoa</taxon>
        <taxon>Nematoda</taxon>
        <taxon>Chromadorea</taxon>
        <taxon>Rhabditida</taxon>
        <taxon>Rhabditina</taxon>
        <taxon>Rhabditomorpha</taxon>
        <taxon>Rhabditoidea</taxon>
        <taxon>Rhabditidae</taxon>
        <taxon>Mesorhabditinae</taxon>
        <taxon>Mesorhabditis</taxon>
    </lineage>
</organism>
<keyword evidence="2" id="KW-1185">Reference proteome</keyword>
<feature type="non-terminal residue" evidence="1">
    <location>
        <position position="1"/>
    </location>
</feature>
<gene>
    <name evidence="1" type="ORF">MSPICULIGERA_LOCUS5023</name>
</gene>
<accession>A0AA36CDF9</accession>
<protein>
    <submittedName>
        <fullName evidence="1">Uncharacterized protein</fullName>
    </submittedName>
</protein>
<dbReference type="Proteomes" id="UP001177023">
    <property type="component" value="Unassembled WGS sequence"/>
</dbReference>
<comment type="caution">
    <text evidence="1">The sequence shown here is derived from an EMBL/GenBank/DDBJ whole genome shotgun (WGS) entry which is preliminary data.</text>
</comment>
<evidence type="ECO:0000313" key="2">
    <source>
        <dbReference type="Proteomes" id="UP001177023"/>
    </source>
</evidence>
<reference evidence="1" key="1">
    <citation type="submission" date="2023-06" db="EMBL/GenBank/DDBJ databases">
        <authorList>
            <person name="Delattre M."/>
        </authorList>
    </citation>
    <scope>NUCLEOTIDE SEQUENCE</scope>
    <source>
        <strain evidence="1">AF72</strain>
    </source>
</reference>
<evidence type="ECO:0000313" key="1">
    <source>
        <dbReference type="EMBL" id="CAJ0566418.1"/>
    </source>
</evidence>
<name>A0AA36CDF9_9BILA</name>
<sequence>MASKYYSRHLADGFLDEIYGKITRRWKWHEYGLCQCEVPEASLELFLKRSPAPICPVFLQRSPDLQISANCPNSPHHDPYVFRKPETHVSFYEGDRYTETNYDLPTSAEFTVEIGWKKIIEYVEKKWKIPEDLLFMVLPGPSCEFPGLLRQKYLSIWTNKIEQTHIIFNIDVSTRNLGQNIEISYATPGGCRNYGLEQIVEAEELLQELAE</sequence>
<proteinExistence type="predicted"/>
<dbReference type="AlphaFoldDB" id="A0AA36CDF9"/>
<dbReference type="EMBL" id="CATQJA010001235">
    <property type="protein sequence ID" value="CAJ0566418.1"/>
    <property type="molecule type" value="Genomic_DNA"/>
</dbReference>